<evidence type="ECO:0000256" key="1">
    <source>
        <dbReference type="SAM" id="MobiDB-lite"/>
    </source>
</evidence>
<comment type="caution">
    <text evidence="3">The sequence shown here is derived from an EMBL/GenBank/DDBJ whole genome shotgun (WGS) entry which is preliminary data.</text>
</comment>
<protein>
    <submittedName>
        <fullName evidence="3">Uncharacterized protein</fullName>
    </submittedName>
</protein>
<dbReference type="InParanoid" id="Q4N3S4"/>
<evidence type="ECO:0000313" key="2">
    <source>
        <dbReference type="EMBL" id="EAN33195.1"/>
    </source>
</evidence>
<gene>
    <name evidence="2" type="ordered locus">TP02_0910</name>
    <name evidence="3" type="ordered locus">TP02_0914</name>
</gene>
<dbReference type="EMBL" id="AAGK01000002">
    <property type="protein sequence ID" value="EAN33199.1"/>
    <property type="molecule type" value="Genomic_DNA"/>
</dbReference>
<dbReference type="EMBL" id="AAGK01000002">
    <property type="protein sequence ID" value="EAN33195.1"/>
    <property type="molecule type" value="Genomic_DNA"/>
</dbReference>
<name>Q4N3S4_THEPA</name>
<dbReference type="KEGG" id="tpv:TP02_0910"/>
<feature type="compositionally biased region" description="Basic and acidic residues" evidence="1">
    <location>
        <begin position="164"/>
        <end position="175"/>
    </location>
</feature>
<evidence type="ECO:0000313" key="4">
    <source>
        <dbReference type="Proteomes" id="UP000001949"/>
    </source>
</evidence>
<dbReference type="AlphaFoldDB" id="Q4N3S4"/>
<dbReference type="VEuPathDB" id="PiroplasmaDB:TpMuguga_02g00914"/>
<dbReference type="eggNOG" id="ENOG502QWTV">
    <property type="taxonomic scope" value="Eukaryota"/>
</dbReference>
<dbReference type="RefSeq" id="XP_765478.1">
    <property type="nucleotide sequence ID" value="XM_760385.1"/>
</dbReference>
<proteinExistence type="predicted"/>
<dbReference type="Proteomes" id="UP000001949">
    <property type="component" value="Unassembled WGS sequence"/>
</dbReference>
<evidence type="ECO:0000313" key="3">
    <source>
        <dbReference type="EMBL" id="EAN33199.1"/>
    </source>
</evidence>
<dbReference type="GeneID" id="3501906"/>
<sequence>MLINGGAAPPNSVPGLRGHPIAIPTSASFDLSLSDLKMSFCKRVMDTCSDIISYDKACHTPGQCSKTYTDVVMPVTHTVCSFLSDQCADLDLDEAVEKLYSAGALSVDIKDTEQIDSKIRELNELKDKIKKVTLGAHAEQAKKARDKYLQERIDSHKVTPKSSKGGDAELGKNLDVETPTV</sequence>
<dbReference type="KEGG" id="tpv:TP02_0914"/>
<organism evidence="3 4">
    <name type="scientific">Theileria parva</name>
    <name type="common">East coast fever infection agent</name>
    <dbReference type="NCBI Taxonomy" id="5875"/>
    <lineage>
        <taxon>Eukaryota</taxon>
        <taxon>Sar</taxon>
        <taxon>Alveolata</taxon>
        <taxon>Apicomplexa</taxon>
        <taxon>Aconoidasida</taxon>
        <taxon>Piroplasmida</taxon>
        <taxon>Theileriidae</taxon>
        <taxon>Theileria</taxon>
    </lineage>
</organism>
<reference evidence="3 4" key="1">
    <citation type="journal article" date="2005" name="Science">
        <title>Genome sequence of Theileria parva, a bovine pathogen that transforms lymphocytes.</title>
        <authorList>
            <person name="Gardner M.J."/>
            <person name="Bishop R."/>
            <person name="Shah T."/>
            <person name="de Villiers E.P."/>
            <person name="Carlton J.M."/>
            <person name="Hall N."/>
            <person name="Ren Q."/>
            <person name="Paulsen I.T."/>
            <person name="Pain A."/>
            <person name="Berriman M."/>
            <person name="Wilson R.J.M."/>
            <person name="Sato S."/>
            <person name="Ralph S.A."/>
            <person name="Mann D.J."/>
            <person name="Xiong Z."/>
            <person name="Shallom S.J."/>
            <person name="Weidman J."/>
            <person name="Jiang L."/>
            <person name="Lynn J."/>
            <person name="Weaver B."/>
            <person name="Shoaibi A."/>
            <person name="Domingo A.R."/>
            <person name="Wasawo D."/>
            <person name="Crabtree J."/>
            <person name="Wortman J.R."/>
            <person name="Haas B."/>
            <person name="Angiuoli S.V."/>
            <person name="Creasy T.H."/>
            <person name="Lu C."/>
            <person name="Suh B."/>
            <person name="Silva J.C."/>
            <person name="Utterback T.R."/>
            <person name="Feldblyum T.V."/>
            <person name="Pertea M."/>
            <person name="Allen J."/>
            <person name="Nierman W.C."/>
            <person name="Taracha E.L.N."/>
            <person name="Salzberg S.L."/>
            <person name="White O.R."/>
            <person name="Fitzhugh H.A."/>
            <person name="Morzaria S."/>
            <person name="Venter J.C."/>
            <person name="Fraser C.M."/>
            <person name="Nene V."/>
        </authorList>
    </citation>
    <scope>NUCLEOTIDE SEQUENCE [LARGE SCALE GENOMIC DNA]</scope>
    <source>
        <strain evidence="3 4">Muguga</strain>
    </source>
</reference>
<feature type="region of interest" description="Disordered" evidence="1">
    <location>
        <begin position="141"/>
        <end position="181"/>
    </location>
</feature>
<dbReference type="GeneID" id="3502092"/>
<accession>Q4N3S4</accession>
<feature type="compositionally biased region" description="Basic and acidic residues" evidence="1">
    <location>
        <begin position="141"/>
        <end position="157"/>
    </location>
</feature>
<reference evidence="3" key="2">
    <citation type="submission" date="2005-06" db="EMBL/GenBank/DDBJ databases">
        <authorList>
            <person name="Gardner M."/>
            <person name="Bishop R."/>
            <person name="Shah T."/>
            <person name="de Villiers E."/>
            <person name="Carlton J.M."/>
            <person name="Hall N."/>
            <person name="Ren Q."/>
            <person name="Paulsen I.T."/>
            <person name="Pain A."/>
            <person name="Berriman M."/>
            <person name="Wilson R.J.M."/>
            <person name="Sato S."/>
            <person name="Ralph S.A."/>
            <person name="Mann D.J."/>
            <person name="Xiong Z."/>
            <person name="Shallom S.J."/>
            <person name="Weidman J."/>
            <person name="Jiang L."/>
            <person name="Lynn J."/>
            <person name="Weaver B."/>
            <person name="Shoaibi A."/>
            <person name="Wasawo D."/>
            <person name="Crabtree J."/>
            <person name="Wortman J.R."/>
            <person name="Haas B."/>
            <person name="Angiuoli S."/>
            <person name="Creasy T.H."/>
            <person name="Lu C."/>
            <person name="Suh B."/>
            <person name="Silva J.C."/>
            <person name="Utterback T."/>
            <person name="Feldblyum T."/>
            <person name="Pertea M."/>
            <person name="Allen J."/>
            <person name="Taracha E.L."/>
            <person name="Salzberg S.L."/>
            <person name="White O."/>
            <person name="Fitzhugh H.A."/>
            <person name="Morzaria S."/>
            <person name="Venter J.C."/>
            <person name="Fraser C.M."/>
            <person name="Nene V."/>
        </authorList>
    </citation>
    <scope>NUCLEOTIDE SEQUENCE</scope>
    <source>
        <strain evidence="3">Muguga</strain>
    </source>
</reference>
<dbReference type="OMA" id="GNCNDAY"/>
<keyword evidence="4" id="KW-1185">Reference proteome</keyword>
<dbReference type="RefSeq" id="XP_765482.1">
    <property type="nucleotide sequence ID" value="XM_760389.1"/>
</dbReference>